<proteinExistence type="inferred from homology"/>
<keyword evidence="4 7" id="KW-0560">Oxidoreductase</keyword>
<dbReference type="CDD" id="cd11073">
    <property type="entry name" value="CYP76-like"/>
    <property type="match status" value="1"/>
</dbReference>
<keyword evidence="3" id="KW-0611">Plant defense</keyword>
<gene>
    <name evidence="8" type="ORF">LUZ62_080292</name>
</gene>
<sequence>MEFILLAICISILFLISFLFTLTYQKLIPSNGNLPPGPTPLPVIGNLLHFCKQQDQAHQAMANLAKIYGPVMSLKLGMTNLVIISSPDTAREALQKNDAAMSARWVPDNPHALNHHEVSIAWLSSSSPLWKNLRTVVTTHLMSARCLDMTRTIRQEKSRELMTYFHENAGKSIRLSLPLFGAMLNLISTLLFSEDVLDLGSDSTQDFKELVASALEEIAKPNVSDFYPFLRQLDLQGRRRIAKVYLERFYNYFDGIITRRLTGVTQMKENTGDFLDSLLKLHSDSKLDLRTIKGLLTDLFVAGSESGSITIEWAMAELLRNHSVMLKARAELKEKIGSKQVEETDIPKLPYLHAIIKETMRLHPAGPLMLPHKVTEAGVEIGGFTLPKDARVMINVWAIGRDSTAWSEPDIFMPERFLLREVDFRGQDFEFIPFGSGRRLCPGLPLAVKTIPLMLASMLHEFEWMLPDGIRHSDVDLKDRFGASLALATPLQAVPVPKLIVLLFSPFCECRVRKNCKMEQRDPIRLQPQLDCMVVHTSIRSIFFNSKRNSYKLITFDFQKHLHPKKRYLCVLTPKSKLHRSLF</sequence>
<accession>A0AAV8BTS6</accession>
<keyword evidence="5 6" id="KW-0408">Iron</keyword>
<dbReference type="PANTHER" id="PTHR47950:SF48">
    <property type="entry name" value="CYTOCHROME P450 FAMILY PROTEIN, EXPRESSED"/>
    <property type="match status" value="1"/>
</dbReference>
<keyword evidence="9" id="KW-1185">Reference proteome</keyword>
<comment type="similarity">
    <text evidence="1 7">Belongs to the cytochrome P450 family.</text>
</comment>
<evidence type="ECO:0000256" key="3">
    <source>
        <dbReference type="ARBA" id="ARBA00022821"/>
    </source>
</evidence>
<evidence type="ECO:0000256" key="1">
    <source>
        <dbReference type="ARBA" id="ARBA00010617"/>
    </source>
</evidence>
<evidence type="ECO:0000256" key="5">
    <source>
        <dbReference type="ARBA" id="ARBA00023004"/>
    </source>
</evidence>
<dbReference type="GO" id="GO:0006952">
    <property type="term" value="P:defense response"/>
    <property type="evidence" value="ECO:0007669"/>
    <property type="project" value="UniProtKB-KW"/>
</dbReference>
<dbReference type="FunFam" id="1.10.630.10:FF:000007">
    <property type="entry name" value="Cytochrome P450 76C4"/>
    <property type="match status" value="1"/>
</dbReference>
<dbReference type="InterPro" id="IPR036396">
    <property type="entry name" value="Cyt_P450_sf"/>
</dbReference>
<organism evidence="8 9">
    <name type="scientific">Rhynchospora pubera</name>
    <dbReference type="NCBI Taxonomy" id="906938"/>
    <lineage>
        <taxon>Eukaryota</taxon>
        <taxon>Viridiplantae</taxon>
        <taxon>Streptophyta</taxon>
        <taxon>Embryophyta</taxon>
        <taxon>Tracheophyta</taxon>
        <taxon>Spermatophyta</taxon>
        <taxon>Magnoliopsida</taxon>
        <taxon>Liliopsida</taxon>
        <taxon>Poales</taxon>
        <taxon>Cyperaceae</taxon>
        <taxon>Cyperoideae</taxon>
        <taxon>Rhynchosporeae</taxon>
        <taxon>Rhynchospora</taxon>
    </lineage>
</organism>
<feature type="binding site" description="axial binding residue" evidence="6">
    <location>
        <position position="441"/>
    </location>
    <ligand>
        <name>heme</name>
        <dbReference type="ChEBI" id="CHEBI:30413"/>
    </ligand>
    <ligandPart>
        <name>Fe</name>
        <dbReference type="ChEBI" id="CHEBI:18248"/>
    </ligandPart>
</feature>
<dbReference type="AlphaFoldDB" id="A0AAV8BTS6"/>
<dbReference type="GO" id="GO:0016709">
    <property type="term" value="F:oxidoreductase activity, acting on paired donors, with incorporation or reduction of molecular oxygen, NAD(P)H as one donor, and incorporation of one atom of oxygen"/>
    <property type="evidence" value="ECO:0007669"/>
    <property type="project" value="UniProtKB-ARBA"/>
</dbReference>
<protein>
    <submittedName>
        <fullName evidence="8">Cytochrome P450 76C4</fullName>
    </submittedName>
</protein>
<reference evidence="8" key="1">
    <citation type="submission" date="2022-08" db="EMBL/GenBank/DDBJ databases">
        <authorList>
            <person name="Marques A."/>
        </authorList>
    </citation>
    <scope>NUCLEOTIDE SEQUENCE</scope>
    <source>
        <strain evidence="8">RhyPub2mFocal</strain>
        <tissue evidence="8">Leaves</tissue>
    </source>
</reference>
<dbReference type="PRINTS" id="PR00385">
    <property type="entry name" value="P450"/>
</dbReference>
<dbReference type="EMBL" id="JAMFTS010000005">
    <property type="protein sequence ID" value="KAJ4745887.1"/>
    <property type="molecule type" value="Genomic_DNA"/>
</dbReference>
<evidence type="ECO:0000256" key="6">
    <source>
        <dbReference type="PIRSR" id="PIRSR602401-1"/>
    </source>
</evidence>
<dbReference type="InterPro" id="IPR001128">
    <property type="entry name" value="Cyt_P450"/>
</dbReference>
<dbReference type="SUPFAM" id="SSF48264">
    <property type="entry name" value="Cytochrome P450"/>
    <property type="match status" value="1"/>
</dbReference>
<dbReference type="GO" id="GO:0020037">
    <property type="term" value="F:heme binding"/>
    <property type="evidence" value="ECO:0007669"/>
    <property type="project" value="InterPro"/>
</dbReference>
<dbReference type="InterPro" id="IPR002401">
    <property type="entry name" value="Cyt_P450_E_grp-I"/>
</dbReference>
<dbReference type="InterPro" id="IPR017972">
    <property type="entry name" value="Cyt_P450_CS"/>
</dbReference>
<comment type="caution">
    <text evidence="8">The sequence shown here is derived from an EMBL/GenBank/DDBJ whole genome shotgun (WGS) entry which is preliminary data.</text>
</comment>
<evidence type="ECO:0000256" key="4">
    <source>
        <dbReference type="ARBA" id="ARBA00023002"/>
    </source>
</evidence>
<evidence type="ECO:0000256" key="7">
    <source>
        <dbReference type="RuleBase" id="RU000461"/>
    </source>
</evidence>
<name>A0AAV8BTS6_9POAL</name>
<evidence type="ECO:0000313" key="9">
    <source>
        <dbReference type="Proteomes" id="UP001140206"/>
    </source>
</evidence>
<dbReference type="Proteomes" id="UP001140206">
    <property type="component" value="Chromosome 5"/>
</dbReference>
<keyword evidence="7" id="KW-0503">Monooxygenase</keyword>
<evidence type="ECO:0000313" key="8">
    <source>
        <dbReference type="EMBL" id="KAJ4745887.1"/>
    </source>
</evidence>
<comment type="cofactor">
    <cofactor evidence="6">
        <name>heme</name>
        <dbReference type="ChEBI" id="CHEBI:30413"/>
    </cofactor>
</comment>
<evidence type="ECO:0000256" key="2">
    <source>
        <dbReference type="ARBA" id="ARBA00022723"/>
    </source>
</evidence>
<dbReference type="PANTHER" id="PTHR47950">
    <property type="entry name" value="CYTOCHROME P450, FAMILY 76, SUBFAMILY C, POLYPEPTIDE 5-RELATED"/>
    <property type="match status" value="1"/>
</dbReference>
<dbReference type="PRINTS" id="PR00463">
    <property type="entry name" value="EP450I"/>
</dbReference>
<dbReference type="GO" id="GO:0005506">
    <property type="term" value="F:iron ion binding"/>
    <property type="evidence" value="ECO:0007669"/>
    <property type="project" value="InterPro"/>
</dbReference>
<keyword evidence="6 7" id="KW-0349">Heme</keyword>
<dbReference type="GO" id="GO:0051502">
    <property type="term" value="P:diterpene phytoalexin biosynthetic process"/>
    <property type="evidence" value="ECO:0007669"/>
    <property type="project" value="UniProtKB-ARBA"/>
</dbReference>
<keyword evidence="2 6" id="KW-0479">Metal-binding</keyword>
<dbReference type="Pfam" id="PF00067">
    <property type="entry name" value="p450"/>
    <property type="match status" value="1"/>
</dbReference>
<dbReference type="Gene3D" id="1.10.630.10">
    <property type="entry name" value="Cytochrome P450"/>
    <property type="match status" value="1"/>
</dbReference>
<dbReference type="PROSITE" id="PS00086">
    <property type="entry name" value="CYTOCHROME_P450"/>
    <property type="match status" value="1"/>
</dbReference>